<name>A0A1I1GYZ2_9GAMM</name>
<dbReference type="Proteomes" id="UP000199058">
    <property type="component" value="Unassembled WGS sequence"/>
</dbReference>
<keyword evidence="2" id="KW-1185">Reference proteome</keyword>
<dbReference type="InterPro" id="IPR009749">
    <property type="entry name" value="DUF1315"/>
</dbReference>
<reference evidence="1 2" key="1">
    <citation type="submission" date="2016-10" db="EMBL/GenBank/DDBJ databases">
        <authorList>
            <person name="de Groot N.N."/>
        </authorList>
    </citation>
    <scope>NUCLEOTIDE SEQUENCE [LARGE SCALE GENOMIC DNA]</scope>
    <source>
        <strain evidence="1 2">DSM 18438</strain>
    </source>
</reference>
<dbReference type="AlphaFoldDB" id="A0A1I1GYZ2"/>
<dbReference type="Pfam" id="PF07023">
    <property type="entry name" value="DUF1315"/>
    <property type="match status" value="1"/>
</dbReference>
<protein>
    <recommendedName>
        <fullName evidence="3">DUF1315 family protein</fullName>
    </recommendedName>
</protein>
<dbReference type="EMBL" id="FOLH01000003">
    <property type="protein sequence ID" value="SFC15078.1"/>
    <property type="molecule type" value="Genomic_DNA"/>
</dbReference>
<evidence type="ECO:0000313" key="2">
    <source>
        <dbReference type="Proteomes" id="UP000199058"/>
    </source>
</evidence>
<organism evidence="1 2">
    <name type="scientific">Marinospirillum celere</name>
    <dbReference type="NCBI Taxonomy" id="1122252"/>
    <lineage>
        <taxon>Bacteria</taxon>
        <taxon>Pseudomonadati</taxon>
        <taxon>Pseudomonadota</taxon>
        <taxon>Gammaproteobacteria</taxon>
        <taxon>Oceanospirillales</taxon>
        <taxon>Oceanospirillaceae</taxon>
        <taxon>Marinospirillum</taxon>
    </lineage>
</organism>
<proteinExistence type="predicted"/>
<sequence length="87" mass="10020">MAMKFAEMIEKMTPDIYQALKRGVELGKWPNGQALTREQREISMEAVLRYEINNQIPEQERVGYIAPKPMKKRPAEEASIKIINSGQ</sequence>
<evidence type="ECO:0008006" key="3">
    <source>
        <dbReference type="Google" id="ProtNLM"/>
    </source>
</evidence>
<evidence type="ECO:0000313" key="1">
    <source>
        <dbReference type="EMBL" id="SFC15078.1"/>
    </source>
</evidence>
<gene>
    <name evidence="1" type="ORF">SAMN05660443_1630</name>
</gene>
<dbReference type="STRING" id="1122252.SAMN05660443_1630"/>
<accession>A0A1I1GYZ2</accession>